<evidence type="ECO:0000256" key="4">
    <source>
        <dbReference type="ARBA" id="ARBA00022989"/>
    </source>
</evidence>
<dbReference type="AlphaFoldDB" id="A0A7G8BDL8"/>
<reference evidence="10 11" key="1">
    <citation type="submission" date="2020-08" db="EMBL/GenBank/DDBJ databases">
        <title>Edaphobacter telluris sp. nov. and Acidobacterium dinghuensis sp. nov., two acidobacteria isolated from forest soil.</title>
        <authorList>
            <person name="Fu J."/>
            <person name="Qiu L."/>
        </authorList>
    </citation>
    <scope>NUCLEOTIDE SEQUENCE [LARGE SCALE GENOMIC DNA]</scope>
    <source>
        <strain evidence="10">4Y35</strain>
    </source>
</reference>
<evidence type="ECO:0000256" key="5">
    <source>
        <dbReference type="ARBA" id="ARBA00023136"/>
    </source>
</evidence>
<dbReference type="KEGG" id="adin:H7849_16030"/>
<protein>
    <submittedName>
        <fullName evidence="10">ABC transporter permease</fullName>
    </submittedName>
</protein>
<feature type="domain" description="MacB-like periplasmic core" evidence="9">
    <location>
        <begin position="608"/>
        <end position="703"/>
    </location>
</feature>
<dbReference type="RefSeq" id="WP_186740660.1">
    <property type="nucleotide sequence ID" value="NZ_CP060394.1"/>
</dbReference>
<feature type="transmembrane region" description="Helical" evidence="7">
    <location>
        <begin position="851"/>
        <end position="878"/>
    </location>
</feature>
<keyword evidence="5 7" id="KW-0472">Membrane</keyword>
<feature type="transmembrane region" description="Helical" evidence="7">
    <location>
        <begin position="349"/>
        <end position="373"/>
    </location>
</feature>
<gene>
    <name evidence="10" type="ORF">H7849_16030</name>
</gene>
<organism evidence="10 11">
    <name type="scientific">Alloacidobacterium dinghuense</name>
    <dbReference type="NCBI Taxonomy" id="2763107"/>
    <lineage>
        <taxon>Bacteria</taxon>
        <taxon>Pseudomonadati</taxon>
        <taxon>Acidobacteriota</taxon>
        <taxon>Terriglobia</taxon>
        <taxon>Terriglobales</taxon>
        <taxon>Acidobacteriaceae</taxon>
        <taxon>Alloacidobacterium</taxon>
    </lineage>
</organism>
<evidence type="ECO:0000256" key="3">
    <source>
        <dbReference type="ARBA" id="ARBA00022692"/>
    </source>
</evidence>
<comment type="subcellular location">
    <subcellularLocation>
        <location evidence="1">Cell membrane</location>
        <topology evidence="1">Multi-pass membrane protein</topology>
    </subcellularLocation>
</comment>
<feature type="transmembrane region" description="Helical" evidence="7">
    <location>
        <begin position="819"/>
        <end position="839"/>
    </location>
</feature>
<dbReference type="InterPro" id="IPR025857">
    <property type="entry name" value="MacB_PCD"/>
</dbReference>
<accession>A0A7G8BDL8</accession>
<name>A0A7G8BDL8_9BACT</name>
<feature type="transmembrane region" description="Helical" evidence="7">
    <location>
        <begin position="253"/>
        <end position="274"/>
    </location>
</feature>
<feature type="transmembrane region" description="Helical" evidence="7">
    <location>
        <begin position="394"/>
        <end position="417"/>
    </location>
</feature>
<evidence type="ECO:0000313" key="10">
    <source>
        <dbReference type="EMBL" id="QNI30638.1"/>
    </source>
</evidence>
<dbReference type="Pfam" id="PF02687">
    <property type="entry name" value="FtsX"/>
    <property type="match status" value="2"/>
</dbReference>
<dbReference type="GO" id="GO:0022857">
    <property type="term" value="F:transmembrane transporter activity"/>
    <property type="evidence" value="ECO:0007669"/>
    <property type="project" value="TreeGrafter"/>
</dbReference>
<feature type="domain" description="ABC3 transporter permease C-terminal" evidence="8">
    <location>
        <begin position="258"/>
        <end position="370"/>
    </location>
</feature>
<evidence type="ECO:0000313" key="11">
    <source>
        <dbReference type="Proteomes" id="UP000515312"/>
    </source>
</evidence>
<evidence type="ECO:0000256" key="6">
    <source>
        <dbReference type="ARBA" id="ARBA00038076"/>
    </source>
</evidence>
<dbReference type="EMBL" id="CP060394">
    <property type="protein sequence ID" value="QNI30638.1"/>
    <property type="molecule type" value="Genomic_DNA"/>
</dbReference>
<feature type="transmembrane region" description="Helical" evidence="7">
    <location>
        <begin position="760"/>
        <end position="783"/>
    </location>
</feature>
<keyword evidence="4 7" id="KW-1133">Transmembrane helix</keyword>
<feature type="domain" description="ABC3 transporter permease C-terminal" evidence="8">
    <location>
        <begin position="769"/>
        <end position="875"/>
    </location>
</feature>
<dbReference type="Pfam" id="PF12704">
    <property type="entry name" value="MacB_PCD"/>
    <property type="match status" value="3"/>
</dbReference>
<feature type="domain" description="MacB-like periplasmic core" evidence="9">
    <location>
        <begin position="407"/>
        <end position="587"/>
    </location>
</feature>
<dbReference type="InterPro" id="IPR050250">
    <property type="entry name" value="Macrolide_Exporter_MacB"/>
</dbReference>
<feature type="domain" description="MacB-like periplasmic core" evidence="9">
    <location>
        <begin position="25"/>
        <end position="223"/>
    </location>
</feature>
<keyword evidence="11" id="KW-1185">Reference proteome</keyword>
<dbReference type="Proteomes" id="UP000515312">
    <property type="component" value="Chromosome"/>
</dbReference>
<keyword evidence="2" id="KW-1003">Cell membrane</keyword>
<evidence type="ECO:0000256" key="2">
    <source>
        <dbReference type="ARBA" id="ARBA00022475"/>
    </source>
</evidence>
<evidence type="ECO:0000259" key="9">
    <source>
        <dbReference type="Pfam" id="PF12704"/>
    </source>
</evidence>
<keyword evidence="3 7" id="KW-0812">Transmembrane</keyword>
<dbReference type="GO" id="GO:0005886">
    <property type="term" value="C:plasma membrane"/>
    <property type="evidence" value="ECO:0007669"/>
    <property type="project" value="UniProtKB-SubCell"/>
</dbReference>
<evidence type="ECO:0000259" key="8">
    <source>
        <dbReference type="Pfam" id="PF02687"/>
    </source>
</evidence>
<proteinExistence type="inferred from homology"/>
<evidence type="ECO:0000256" key="1">
    <source>
        <dbReference type="ARBA" id="ARBA00004651"/>
    </source>
</evidence>
<comment type="similarity">
    <text evidence="6">Belongs to the ABC-4 integral membrane protein family.</text>
</comment>
<dbReference type="PANTHER" id="PTHR30572:SF4">
    <property type="entry name" value="ABC TRANSPORTER PERMEASE YTRF"/>
    <property type="match status" value="1"/>
</dbReference>
<feature type="transmembrane region" description="Helical" evidence="7">
    <location>
        <begin position="306"/>
        <end position="329"/>
    </location>
</feature>
<evidence type="ECO:0000256" key="7">
    <source>
        <dbReference type="SAM" id="Phobius"/>
    </source>
</evidence>
<dbReference type="PANTHER" id="PTHR30572">
    <property type="entry name" value="MEMBRANE COMPONENT OF TRANSPORTER-RELATED"/>
    <property type="match status" value="1"/>
</dbReference>
<sequence>MILSRCLPAIRASARAFVRTPGLSIALLLTIAIGVGSNASVYGFVQGLTNPRLPLKHADRIVSILGQDRFHELGQLSHAEYLQLKHSSNVFAWIGAARIVPTDIAIDGHPKIAIVAAVTLDLAEALDLPQGVGVIVSQHLWQKELDGKADVLGHQIRVDNTDFPIIGIAPERMEGLYSDRSVDLWMPLQDKDLQGVDRSARDWWVLGSLRASISPGQAQSAVRMSVGPSSAISVVPFTGAAPRTIRGLSRIRMLLNVTAGAVFFIASINVASFLMGRALKRSHETSLRVALGATRRQLIRELLSDSIVISLAGGVIGVLLAVCTARIIPALLFEEDAEHLVFAPHLPPIFAASIASVCITIISGMMPVFATVTDRPWIILGRESGLPSKKIESLRTGLVIGQITACYVLVISSVFLVRGLHAALETSTGRSLGDPILLTVQAQMRPEVDLNYFNEVKKRVKSVANLSPLAWTAQLPGNQPKWRSFSVDLPSSQFRDVEMEIDWLTSESLKYIDRPPIAGRMFGVRDPTRKEALVDENAAHELFGAKTAGMMIQDPFGSPVEVIGVVKRIPTDASNEKRPTIYYDYTDHLIAPEPTIRGRFRAPVSSPVNTELNVNVVSSGYFETLGMPLVAGQKFSDHQVAGQGRIGILNQEAADLYFSGKPLGAAVIDDRGVRTQIIGVVQSQVFGIFQQHAEPAIYFPIYQDCPPRMTLIIDHSKSNAHLPAELRRRIKSVPGYETAPIAISTFDAQLAQSAFAPLRIATLLSGASALTASILSIFGLFSVQRDAQLQRRRELALRIALGAQRWRIGLRIMSNAGKLVLGGTLLGTSITLALLRVLLSGTTIISSPPLWIWVIVALSTGVSVLIASALPAVQASIVDPLTIMRDDR</sequence>
<dbReference type="InterPro" id="IPR003838">
    <property type="entry name" value="ABC3_permease_C"/>
</dbReference>